<evidence type="ECO:0000256" key="7">
    <source>
        <dbReference type="ARBA" id="ARBA00022840"/>
    </source>
</evidence>
<evidence type="ECO:0000313" key="15">
    <source>
        <dbReference type="EMBL" id="CCG44151.1"/>
    </source>
</evidence>
<evidence type="ECO:0000259" key="13">
    <source>
        <dbReference type="SMART" id="SM00836"/>
    </source>
</evidence>
<dbReference type="InterPro" id="IPR014729">
    <property type="entry name" value="Rossmann-like_a/b/a_fold"/>
</dbReference>
<dbReference type="SMART" id="SM00836">
    <property type="entry name" value="DALR_1"/>
    <property type="match status" value="1"/>
</dbReference>
<dbReference type="NCBIfam" id="TIGR00456">
    <property type="entry name" value="argS"/>
    <property type="match status" value="1"/>
</dbReference>
<dbReference type="Pfam" id="PF05746">
    <property type="entry name" value="DALR_1"/>
    <property type="match status" value="1"/>
</dbReference>
<evidence type="ECO:0000256" key="2">
    <source>
        <dbReference type="ARBA" id="ARBA00005594"/>
    </source>
</evidence>
<dbReference type="Gene3D" id="1.10.730.10">
    <property type="entry name" value="Isoleucyl-tRNA Synthetase, Domain 1"/>
    <property type="match status" value="1"/>
</dbReference>
<dbReference type="InterPro" id="IPR008909">
    <property type="entry name" value="DALR_anticod-bd"/>
</dbReference>
<dbReference type="GO" id="GO:0005524">
    <property type="term" value="F:ATP binding"/>
    <property type="evidence" value="ECO:0007669"/>
    <property type="project" value="UniProtKB-UniRule"/>
</dbReference>
<comment type="similarity">
    <text evidence="2 11 12">Belongs to the class-I aminoacyl-tRNA synthetase family.</text>
</comment>
<dbReference type="GO" id="GO:0004814">
    <property type="term" value="F:arginine-tRNA ligase activity"/>
    <property type="evidence" value="ECO:0007669"/>
    <property type="project" value="UniProtKB-UniRule"/>
</dbReference>
<dbReference type="KEGG" id="hhd:HBHAL_1787"/>
<dbReference type="RefSeq" id="WP_014642055.1">
    <property type="nucleotide sequence ID" value="NC_017668.1"/>
</dbReference>
<keyword evidence="16" id="KW-1185">Reference proteome</keyword>
<evidence type="ECO:0000256" key="12">
    <source>
        <dbReference type="RuleBase" id="RU363038"/>
    </source>
</evidence>
<evidence type="ECO:0000259" key="14">
    <source>
        <dbReference type="SMART" id="SM01016"/>
    </source>
</evidence>
<evidence type="ECO:0000256" key="11">
    <source>
        <dbReference type="HAMAP-Rule" id="MF_00123"/>
    </source>
</evidence>
<evidence type="ECO:0000256" key="8">
    <source>
        <dbReference type="ARBA" id="ARBA00022917"/>
    </source>
</evidence>
<dbReference type="HAMAP" id="MF_00123">
    <property type="entry name" value="Arg_tRNA_synth"/>
    <property type="match status" value="1"/>
</dbReference>
<dbReference type="Pfam" id="PF03485">
    <property type="entry name" value="Arg_tRNA_synt_N"/>
    <property type="match status" value="1"/>
</dbReference>
<dbReference type="GO" id="GO:0006420">
    <property type="term" value="P:arginyl-tRNA aminoacylation"/>
    <property type="evidence" value="ECO:0007669"/>
    <property type="project" value="UniProtKB-UniRule"/>
</dbReference>
<dbReference type="GO" id="GO:0005737">
    <property type="term" value="C:cytoplasm"/>
    <property type="evidence" value="ECO:0007669"/>
    <property type="project" value="UniProtKB-SubCell"/>
</dbReference>
<comment type="subunit">
    <text evidence="3 11">Monomer.</text>
</comment>
<dbReference type="Gene3D" id="3.30.1360.70">
    <property type="entry name" value="Arginyl tRNA synthetase N-terminal domain"/>
    <property type="match status" value="1"/>
</dbReference>
<keyword evidence="6 11" id="KW-0547">Nucleotide-binding</keyword>
<protein>
    <recommendedName>
        <fullName evidence="11">Arginine--tRNA ligase</fullName>
        <ecNumber evidence="11">6.1.1.19</ecNumber>
    </recommendedName>
    <alternativeName>
        <fullName evidence="11">Arginyl-tRNA synthetase</fullName>
        <shortName evidence="11">ArgRS</shortName>
    </alternativeName>
</protein>
<dbReference type="CDD" id="cd07956">
    <property type="entry name" value="Anticodon_Ia_Arg"/>
    <property type="match status" value="1"/>
</dbReference>
<keyword evidence="4 11" id="KW-0963">Cytoplasm</keyword>
<evidence type="ECO:0000256" key="4">
    <source>
        <dbReference type="ARBA" id="ARBA00022490"/>
    </source>
</evidence>
<dbReference type="SUPFAM" id="SSF47323">
    <property type="entry name" value="Anticodon-binding domain of a subclass of class I aminoacyl-tRNA synthetases"/>
    <property type="match status" value="1"/>
</dbReference>
<keyword evidence="5 11" id="KW-0436">Ligase</keyword>
<proteinExistence type="inferred from homology"/>
<dbReference type="InterPro" id="IPR036695">
    <property type="entry name" value="Arg-tRNA-synth_N_sf"/>
</dbReference>
<dbReference type="PRINTS" id="PR01038">
    <property type="entry name" value="TRNASYNTHARG"/>
</dbReference>
<dbReference type="SUPFAM" id="SSF55190">
    <property type="entry name" value="Arginyl-tRNA synthetase (ArgRS), N-terminal 'additional' domain"/>
    <property type="match status" value="1"/>
</dbReference>
<keyword evidence="7 11" id="KW-0067">ATP-binding</keyword>
<feature type="domain" description="Arginyl tRNA synthetase N-terminal" evidence="14">
    <location>
        <begin position="4"/>
        <end position="83"/>
    </location>
</feature>
<sequence>MEKHILALQLSHLLGEQFSREWVYDKIEIPKQPHLGDLAFPCFSLASFFKRNPKEIASQLAPQLKHDLFAKVQTAGGYINIFLNQAFVTEQTMKQVLTDPSSYGSHSFGTGKTVVLDMSAPNIAKPFSMGHLRSTVIGNALSNLAEKCGYTTVKINYIGDYGTQFGKLLAAYQHWGNEEKVRENPLKELTKIYVHFHQASKDDPSLIEEGREWFKKLEQQDEEALKLWKWFKAVSLEEFEKVYELLGIEFDLTRGEAYYNDKMDKTVKLLQEKQLLEESEGAQVVRLDKEGLPPCLIQKSNGTSIYATRDLTAAIDRYQTYEFEEALYVVGHEQSLHFEQVKHVLLKLDFDWADQLKHISFGMMLTDGKKMSTRQGKTILLEEVLNEAIQQAASNIEEKNPELQNKEEIAKQVGVGAVIFHDLKHDRRNDVEFSLEDMLTFEGNTAPYLQYAYVRGRSLLEKGEFHIETADASLKEEPAWPLVKWVRHYPETVFKANTNHDPSIIAKYLLELTKAFNKYYADTKILQNDQQNARLTLIYVFTVVLKDGLRLLGIEAPEHM</sequence>
<evidence type="ECO:0000313" key="16">
    <source>
        <dbReference type="Proteomes" id="UP000007397"/>
    </source>
</evidence>
<evidence type="ECO:0000256" key="3">
    <source>
        <dbReference type="ARBA" id="ARBA00011245"/>
    </source>
</evidence>
<dbReference type="FunFam" id="1.10.730.10:FF:000006">
    <property type="entry name" value="Arginyl-tRNA synthetase 2, mitochondrial"/>
    <property type="match status" value="1"/>
</dbReference>
<keyword evidence="9 11" id="KW-0030">Aminoacyl-tRNA synthetase</keyword>
<dbReference type="EMBL" id="HE717023">
    <property type="protein sequence ID" value="CCG44151.1"/>
    <property type="molecule type" value="Genomic_DNA"/>
</dbReference>
<dbReference type="PATRIC" id="fig|866895.3.peg.785"/>
<feature type="short sequence motif" description="'HIGH' region" evidence="11">
    <location>
        <begin position="121"/>
        <end position="131"/>
    </location>
</feature>
<dbReference type="InterPro" id="IPR005148">
    <property type="entry name" value="Arg-tRNA-synth_N"/>
</dbReference>
<dbReference type="eggNOG" id="COG0018">
    <property type="taxonomic scope" value="Bacteria"/>
</dbReference>
<dbReference type="AlphaFoldDB" id="I0JJ33"/>
<name>I0JJ33_HALH3</name>
<comment type="subcellular location">
    <subcellularLocation>
        <location evidence="1 11">Cytoplasm</location>
    </subcellularLocation>
</comment>
<accession>I0JJ33</accession>
<dbReference type="Proteomes" id="UP000007397">
    <property type="component" value="Chromosome"/>
</dbReference>
<dbReference type="SUPFAM" id="SSF52374">
    <property type="entry name" value="Nucleotidylyl transferase"/>
    <property type="match status" value="1"/>
</dbReference>
<dbReference type="Gene3D" id="3.40.50.620">
    <property type="entry name" value="HUPs"/>
    <property type="match status" value="1"/>
</dbReference>
<evidence type="ECO:0000256" key="5">
    <source>
        <dbReference type="ARBA" id="ARBA00022598"/>
    </source>
</evidence>
<dbReference type="PANTHER" id="PTHR11956">
    <property type="entry name" value="ARGINYL-TRNA SYNTHETASE"/>
    <property type="match status" value="1"/>
</dbReference>
<dbReference type="InterPro" id="IPR009080">
    <property type="entry name" value="tRNAsynth_Ia_anticodon-bd"/>
</dbReference>
<dbReference type="CDD" id="cd00671">
    <property type="entry name" value="ArgRS_core"/>
    <property type="match status" value="1"/>
</dbReference>
<feature type="domain" description="DALR anticodon binding" evidence="13">
    <location>
        <begin position="449"/>
        <end position="560"/>
    </location>
</feature>
<evidence type="ECO:0000256" key="10">
    <source>
        <dbReference type="ARBA" id="ARBA00049339"/>
    </source>
</evidence>
<gene>
    <name evidence="15" type="primary">argS1</name>
    <name evidence="11" type="synonym">argS</name>
    <name evidence="15" type="ordered locus">HBHAL_1787</name>
</gene>
<dbReference type="STRING" id="866895.HBHAL_1787"/>
<dbReference type="Pfam" id="PF00750">
    <property type="entry name" value="tRNA-synt_1d"/>
    <property type="match status" value="1"/>
</dbReference>
<organism evidence="15 16">
    <name type="scientific">Halobacillus halophilus (strain ATCC 35676 / DSM 2266 / JCM 20832 / KCTC 3685 / LMG 17431 / NBRC 102448 / NCIMB 2269)</name>
    <name type="common">Sporosarcina halophila</name>
    <dbReference type="NCBI Taxonomy" id="866895"/>
    <lineage>
        <taxon>Bacteria</taxon>
        <taxon>Bacillati</taxon>
        <taxon>Bacillota</taxon>
        <taxon>Bacilli</taxon>
        <taxon>Bacillales</taxon>
        <taxon>Bacillaceae</taxon>
        <taxon>Halobacillus</taxon>
    </lineage>
</organism>
<comment type="catalytic activity">
    <reaction evidence="10 11">
        <text>tRNA(Arg) + L-arginine + ATP = L-arginyl-tRNA(Arg) + AMP + diphosphate</text>
        <dbReference type="Rhea" id="RHEA:20301"/>
        <dbReference type="Rhea" id="RHEA-COMP:9658"/>
        <dbReference type="Rhea" id="RHEA-COMP:9673"/>
        <dbReference type="ChEBI" id="CHEBI:30616"/>
        <dbReference type="ChEBI" id="CHEBI:32682"/>
        <dbReference type="ChEBI" id="CHEBI:33019"/>
        <dbReference type="ChEBI" id="CHEBI:78442"/>
        <dbReference type="ChEBI" id="CHEBI:78513"/>
        <dbReference type="ChEBI" id="CHEBI:456215"/>
        <dbReference type="EC" id="6.1.1.19"/>
    </reaction>
</comment>
<dbReference type="PANTHER" id="PTHR11956:SF5">
    <property type="entry name" value="ARGININE--TRNA LIGASE, CYTOPLASMIC"/>
    <property type="match status" value="1"/>
</dbReference>
<evidence type="ECO:0000256" key="9">
    <source>
        <dbReference type="ARBA" id="ARBA00023146"/>
    </source>
</evidence>
<dbReference type="HOGENOM" id="CLU_006406_6_1_9"/>
<dbReference type="InterPro" id="IPR001278">
    <property type="entry name" value="Arg-tRNA-ligase"/>
</dbReference>
<evidence type="ECO:0000256" key="6">
    <source>
        <dbReference type="ARBA" id="ARBA00022741"/>
    </source>
</evidence>
<evidence type="ECO:0000256" key="1">
    <source>
        <dbReference type="ARBA" id="ARBA00004496"/>
    </source>
</evidence>
<dbReference type="SMART" id="SM01016">
    <property type="entry name" value="Arg_tRNA_synt_N"/>
    <property type="match status" value="1"/>
</dbReference>
<keyword evidence="8 11" id="KW-0648">Protein biosynthesis</keyword>
<dbReference type="EC" id="6.1.1.19" evidence="11"/>
<dbReference type="FunFam" id="3.40.50.620:FF:000116">
    <property type="entry name" value="Arginine--tRNA ligase"/>
    <property type="match status" value="1"/>
</dbReference>
<reference evidence="15 16" key="1">
    <citation type="journal article" date="2013" name="Environ. Microbiol.">
        <title>Chloride and organic osmolytes: a hybrid strategy to cope with elevated salinities by the moderately halophilic, chloride-dependent bacterium Halobacillus halophilus.</title>
        <authorList>
            <person name="Saum S.H."/>
            <person name="Pfeiffer F."/>
            <person name="Palm P."/>
            <person name="Rampp M."/>
            <person name="Schuster S.C."/>
            <person name="Muller V."/>
            <person name="Oesterhelt D."/>
        </authorList>
    </citation>
    <scope>NUCLEOTIDE SEQUENCE [LARGE SCALE GENOMIC DNA]</scope>
    <source>
        <strain evidence="16">ATCC 35676 / DSM 2266 / JCM 20832 / KCTC 3685 / LMG 17431 / NBRC 102448 / NCIMB 2269</strain>
    </source>
</reference>
<dbReference type="InterPro" id="IPR035684">
    <property type="entry name" value="ArgRS_core"/>
</dbReference>